<evidence type="ECO:0000313" key="9">
    <source>
        <dbReference type="EMBL" id="GFE64257.1"/>
    </source>
</evidence>
<evidence type="ECO:0000256" key="6">
    <source>
        <dbReference type="ARBA" id="ARBA00049185"/>
    </source>
</evidence>
<comment type="similarity">
    <text evidence="2 7">Belongs to the class-I pyridoxal-phosphate-dependent aminotransferase family.</text>
</comment>
<keyword evidence="5" id="KW-0663">Pyridoxal phosphate</keyword>
<evidence type="ECO:0000256" key="7">
    <source>
        <dbReference type="RuleBase" id="RU000481"/>
    </source>
</evidence>
<dbReference type="SUPFAM" id="SSF53383">
    <property type="entry name" value="PLP-dependent transferases"/>
    <property type="match status" value="1"/>
</dbReference>
<dbReference type="Proteomes" id="UP000436822">
    <property type="component" value="Unassembled WGS sequence"/>
</dbReference>
<gene>
    <name evidence="9" type="ORF">KIN_13310</name>
</gene>
<protein>
    <recommendedName>
        <fullName evidence="7">Aminotransferase</fullName>
        <ecNumber evidence="7">2.6.1.-</ecNumber>
    </recommendedName>
</protein>
<dbReference type="PANTHER" id="PTHR46383:SF1">
    <property type="entry name" value="ASPARTATE AMINOTRANSFERASE"/>
    <property type="match status" value="1"/>
</dbReference>
<dbReference type="InterPro" id="IPR050596">
    <property type="entry name" value="AspAT/PAT-like"/>
</dbReference>
<dbReference type="InterPro" id="IPR004838">
    <property type="entry name" value="NHTrfase_class1_PyrdxlP-BS"/>
</dbReference>
<dbReference type="GO" id="GO:0030170">
    <property type="term" value="F:pyridoxal phosphate binding"/>
    <property type="evidence" value="ECO:0007669"/>
    <property type="project" value="InterPro"/>
</dbReference>
<keyword evidence="4 7" id="KW-0808">Transferase</keyword>
<evidence type="ECO:0000256" key="5">
    <source>
        <dbReference type="ARBA" id="ARBA00022898"/>
    </source>
</evidence>
<dbReference type="RefSeq" id="WP_159805110.1">
    <property type="nucleotide sequence ID" value="NZ_BLJE01000001.1"/>
</dbReference>
<organism evidence="9 10">
    <name type="scientific">Litoreibacter roseus</name>
    <dbReference type="NCBI Taxonomy" id="2601869"/>
    <lineage>
        <taxon>Bacteria</taxon>
        <taxon>Pseudomonadati</taxon>
        <taxon>Pseudomonadota</taxon>
        <taxon>Alphaproteobacteria</taxon>
        <taxon>Rhodobacterales</taxon>
        <taxon>Roseobacteraceae</taxon>
        <taxon>Litoreibacter</taxon>
    </lineage>
</organism>
<keyword evidence="10" id="KW-1185">Reference proteome</keyword>
<dbReference type="InterPro" id="IPR004839">
    <property type="entry name" value="Aminotransferase_I/II_large"/>
</dbReference>
<accession>A0A6N6JE63</accession>
<dbReference type="OrthoDB" id="9763453at2"/>
<proteinExistence type="inferred from homology"/>
<dbReference type="EMBL" id="BLJE01000001">
    <property type="protein sequence ID" value="GFE64257.1"/>
    <property type="molecule type" value="Genomic_DNA"/>
</dbReference>
<evidence type="ECO:0000256" key="1">
    <source>
        <dbReference type="ARBA" id="ARBA00001933"/>
    </source>
</evidence>
<evidence type="ECO:0000259" key="8">
    <source>
        <dbReference type="Pfam" id="PF00155"/>
    </source>
</evidence>
<keyword evidence="3 7" id="KW-0032">Aminotransferase</keyword>
<dbReference type="EC" id="2.6.1.-" evidence="7"/>
<evidence type="ECO:0000313" key="10">
    <source>
        <dbReference type="Proteomes" id="UP000436822"/>
    </source>
</evidence>
<comment type="caution">
    <text evidence="9">The sequence shown here is derived from an EMBL/GenBank/DDBJ whole genome shotgun (WGS) entry which is preliminary data.</text>
</comment>
<comment type="catalytic activity">
    <reaction evidence="6">
        <text>L-aspartate + 2-oxoglutarate = oxaloacetate + L-glutamate</text>
        <dbReference type="Rhea" id="RHEA:21824"/>
        <dbReference type="ChEBI" id="CHEBI:16452"/>
        <dbReference type="ChEBI" id="CHEBI:16810"/>
        <dbReference type="ChEBI" id="CHEBI:29985"/>
        <dbReference type="ChEBI" id="CHEBI:29991"/>
        <dbReference type="EC" id="2.6.1.1"/>
    </reaction>
</comment>
<dbReference type="InterPro" id="IPR015424">
    <property type="entry name" value="PyrdxlP-dep_Trfase"/>
</dbReference>
<evidence type="ECO:0000256" key="3">
    <source>
        <dbReference type="ARBA" id="ARBA00022576"/>
    </source>
</evidence>
<comment type="cofactor">
    <cofactor evidence="1 7">
        <name>pyridoxal 5'-phosphate</name>
        <dbReference type="ChEBI" id="CHEBI:597326"/>
    </cofactor>
</comment>
<sequence length="390" mass="41518">MTLSRRISHLTGDGSDGWDLFYRARRMVAAGVPVVELTIGEHDIRTDPEILSAMDRAARGGHTGYAMVPGTGGLRDTIAARITERTGVATTRDNILITPGGQSALFSAHHAVCDEGDVALYCDPYYATYPGTLRAVGAVPRAIVTRPETGFQPTAADLGQIPQGARSLLINTPNNPSGVVYSKQTLEAVAACCRDHDLWLISDEVYDTQVWDGAHLSPRTLPGMAERTLVIGSMSKSHAMTGSRVGWIAGPEAAIARLIELATHTTYGVPGYIQDAAEFALNAGPALEDRVAAPFKRRRDLALKLLAGQDVVHPVPPSGAMYLMLDIRATGLSGTAFADALLTDRNIAVMPGESFGTAAAGHVRVAMTVDDDLFATALKTLLEFAKERSI</sequence>
<dbReference type="Gene3D" id="3.40.640.10">
    <property type="entry name" value="Type I PLP-dependent aspartate aminotransferase-like (Major domain)"/>
    <property type="match status" value="1"/>
</dbReference>
<dbReference type="AlphaFoldDB" id="A0A6N6JE63"/>
<evidence type="ECO:0000256" key="4">
    <source>
        <dbReference type="ARBA" id="ARBA00022679"/>
    </source>
</evidence>
<dbReference type="GO" id="GO:0004069">
    <property type="term" value="F:L-aspartate:2-oxoglutarate aminotransferase activity"/>
    <property type="evidence" value="ECO:0007669"/>
    <property type="project" value="UniProtKB-EC"/>
</dbReference>
<feature type="domain" description="Aminotransferase class I/classII large" evidence="8">
    <location>
        <begin position="34"/>
        <end position="379"/>
    </location>
</feature>
<dbReference type="Pfam" id="PF00155">
    <property type="entry name" value="Aminotran_1_2"/>
    <property type="match status" value="1"/>
</dbReference>
<evidence type="ECO:0000256" key="2">
    <source>
        <dbReference type="ARBA" id="ARBA00007441"/>
    </source>
</evidence>
<name>A0A6N6JE63_9RHOB</name>
<dbReference type="PANTHER" id="PTHR46383">
    <property type="entry name" value="ASPARTATE AMINOTRANSFERASE"/>
    <property type="match status" value="1"/>
</dbReference>
<reference evidence="9 10" key="1">
    <citation type="submission" date="2019-12" db="EMBL/GenBank/DDBJ databases">
        <title>Litoreibacter badius sp. nov., a novel bacteriochlorophyll a-containing bacterium in the genus Litoreibacter.</title>
        <authorList>
            <person name="Kanamuro M."/>
            <person name="Takabe Y."/>
            <person name="Mori K."/>
            <person name="Takaichi S."/>
            <person name="Hanada S."/>
        </authorList>
    </citation>
    <scope>NUCLEOTIDE SEQUENCE [LARGE SCALE GENOMIC DNA]</scope>
    <source>
        <strain evidence="9 10">K6</strain>
    </source>
</reference>
<dbReference type="InterPro" id="IPR015421">
    <property type="entry name" value="PyrdxlP-dep_Trfase_major"/>
</dbReference>
<dbReference type="CDD" id="cd00609">
    <property type="entry name" value="AAT_like"/>
    <property type="match status" value="1"/>
</dbReference>
<dbReference type="GO" id="GO:0006520">
    <property type="term" value="P:amino acid metabolic process"/>
    <property type="evidence" value="ECO:0007669"/>
    <property type="project" value="InterPro"/>
</dbReference>
<dbReference type="PROSITE" id="PS00105">
    <property type="entry name" value="AA_TRANSFER_CLASS_1"/>
    <property type="match status" value="1"/>
</dbReference>